<dbReference type="Pfam" id="PF02873">
    <property type="entry name" value="MurB_C"/>
    <property type="match status" value="1"/>
</dbReference>
<evidence type="ECO:0000256" key="3">
    <source>
        <dbReference type="ARBA" id="ARBA00004496"/>
    </source>
</evidence>
<evidence type="ECO:0000313" key="22">
    <source>
        <dbReference type="Proteomes" id="UP000616201"/>
    </source>
</evidence>
<dbReference type="Proteomes" id="UP000616201">
    <property type="component" value="Unassembled WGS sequence"/>
</dbReference>
<proteinExistence type="inferred from homology"/>
<evidence type="ECO:0000256" key="10">
    <source>
        <dbReference type="ARBA" id="ARBA00022827"/>
    </source>
</evidence>
<evidence type="ECO:0000256" key="13">
    <source>
        <dbReference type="ARBA" id="ARBA00022984"/>
    </source>
</evidence>
<evidence type="ECO:0000256" key="9">
    <source>
        <dbReference type="ARBA" id="ARBA00022630"/>
    </source>
</evidence>
<dbReference type="PANTHER" id="PTHR21071:SF4">
    <property type="entry name" value="UDP-N-ACETYLENOLPYRUVOYLGLUCOSAMINE REDUCTASE"/>
    <property type="match status" value="1"/>
</dbReference>
<dbReference type="RefSeq" id="WP_196934301.1">
    <property type="nucleotide sequence ID" value="NZ_MU158697.1"/>
</dbReference>
<feature type="active site" evidence="19">
    <location>
        <position position="280"/>
    </location>
</feature>
<keyword evidence="10 19" id="KW-0274">FAD</keyword>
<evidence type="ECO:0000256" key="11">
    <source>
        <dbReference type="ARBA" id="ARBA00022857"/>
    </source>
</evidence>
<dbReference type="GO" id="GO:0008360">
    <property type="term" value="P:regulation of cell shape"/>
    <property type="evidence" value="ECO:0007669"/>
    <property type="project" value="UniProtKB-KW"/>
</dbReference>
<dbReference type="EMBL" id="PRDK01000005">
    <property type="protein sequence ID" value="MBE8714127.1"/>
    <property type="molecule type" value="Genomic_DNA"/>
</dbReference>
<feature type="domain" description="FAD-binding PCMH-type" evidence="20">
    <location>
        <begin position="17"/>
        <end position="181"/>
    </location>
</feature>
<comment type="subcellular location">
    <subcellularLocation>
        <location evidence="3 19">Cytoplasm</location>
    </subcellularLocation>
</comment>
<comment type="caution">
    <text evidence="21">The sequence shown here is derived from an EMBL/GenBank/DDBJ whole genome shotgun (WGS) entry which is preliminary data.</text>
</comment>
<comment type="cofactor">
    <cofactor evidence="1 19">
        <name>FAD</name>
        <dbReference type="ChEBI" id="CHEBI:57692"/>
    </cofactor>
</comment>
<evidence type="ECO:0000256" key="18">
    <source>
        <dbReference type="ARBA" id="ARBA00048914"/>
    </source>
</evidence>
<comment type="function">
    <text evidence="2 19">Cell wall formation.</text>
</comment>
<dbReference type="SUPFAM" id="SSF56176">
    <property type="entry name" value="FAD-binding/transporter-associated domain-like"/>
    <property type="match status" value="1"/>
</dbReference>
<keyword evidence="8 19" id="KW-0132">Cell division</keyword>
<sequence length="284" mass="32325">MIYYKNFDLTNFNSYRIHSTAKEVYFPENEKDIVDLYSQNNNYILLGSGHNIILASEYYERPIVIFNGNFNEISLKDSNLIEIEAGAMMHDVADFALKHSLSGIEIFYDIPSSLGGAVVMNAGASGEEIKDVLVKVRYLDLADLQIKEILKEDMSFEYRNSFFQRNTDKIVLKAWIKLTLSKPDLIKEKMETIKAQRWAKQPKELPNGGSVFKRPKGYYVGAIIDELKLKGFTIGGAKVSEKHGGFIVNFNNAKGNDIVEIINHINSLVSMKYGFMLEIEQRII</sequence>
<evidence type="ECO:0000256" key="2">
    <source>
        <dbReference type="ARBA" id="ARBA00003921"/>
    </source>
</evidence>
<dbReference type="GO" id="GO:0008762">
    <property type="term" value="F:UDP-N-acetylmuramate dehydrogenase activity"/>
    <property type="evidence" value="ECO:0007669"/>
    <property type="project" value="UniProtKB-UniRule"/>
</dbReference>
<evidence type="ECO:0000259" key="20">
    <source>
        <dbReference type="PROSITE" id="PS51387"/>
    </source>
</evidence>
<comment type="similarity">
    <text evidence="19">Belongs to the MurB family.</text>
</comment>
<keyword evidence="13 19" id="KW-0573">Peptidoglycan synthesis</keyword>
<dbReference type="InterPro" id="IPR016167">
    <property type="entry name" value="FAD-bd_PCMH_sub1"/>
</dbReference>
<evidence type="ECO:0000256" key="6">
    <source>
        <dbReference type="ARBA" id="ARBA00015188"/>
    </source>
</evidence>
<keyword evidence="22" id="KW-1185">Reference proteome</keyword>
<keyword evidence="14 19" id="KW-0560">Oxidoreductase</keyword>
<feature type="active site" evidence="19">
    <location>
        <position position="159"/>
    </location>
</feature>
<gene>
    <name evidence="19 21" type="primary">murB</name>
    <name evidence="21" type="ORF">C4F49_10580</name>
</gene>
<name>A0A928UWS3_9SPHI</name>
<evidence type="ECO:0000256" key="12">
    <source>
        <dbReference type="ARBA" id="ARBA00022960"/>
    </source>
</evidence>
<comment type="pathway">
    <text evidence="4 19">Cell wall biogenesis; peptidoglycan biosynthesis.</text>
</comment>
<keyword evidence="12 19" id="KW-0133">Cell shape</keyword>
<evidence type="ECO:0000256" key="4">
    <source>
        <dbReference type="ARBA" id="ARBA00004752"/>
    </source>
</evidence>
<evidence type="ECO:0000256" key="16">
    <source>
        <dbReference type="ARBA" id="ARBA00023316"/>
    </source>
</evidence>
<keyword evidence="9 19" id="KW-0285">Flavoprotein</keyword>
<dbReference type="Gene3D" id="3.90.78.10">
    <property type="entry name" value="UDP-N-acetylenolpyruvoylglucosamine reductase, C-terminal domain"/>
    <property type="match status" value="1"/>
</dbReference>
<dbReference type="InterPro" id="IPR036318">
    <property type="entry name" value="FAD-bd_PCMH-like_sf"/>
</dbReference>
<dbReference type="AlphaFoldDB" id="A0A928UWS3"/>
<evidence type="ECO:0000256" key="15">
    <source>
        <dbReference type="ARBA" id="ARBA00023306"/>
    </source>
</evidence>
<keyword evidence="16 19" id="KW-0961">Cell wall biogenesis/degradation</keyword>
<dbReference type="InterPro" id="IPR016166">
    <property type="entry name" value="FAD-bd_PCMH"/>
</dbReference>
<comment type="catalytic activity">
    <reaction evidence="18 19">
        <text>UDP-N-acetyl-alpha-D-muramate + NADP(+) = UDP-N-acetyl-3-O-(1-carboxyvinyl)-alpha-D-glucosamine + NADPH + H(+)</text>
        <dbReference type="Rhea" id="RHEA:12248"/>
        <dbReference type="ChEBI" id="CHEBI:15378"/>
        <dbReference type="ChEBI" id="CHEBI:57783"/>
        <dbReference type="ChEBI" id="CHEBI:58349"/>
        <dbReference type="ChEBI" id="CHEBI:68483"/>
        <dbReference type="ChEBI" id="CHEBI:70757"/>
        <dbReference type="EC" id="1.3.1.98"/>
    </reaction>
</comment>
<evidence type="ECO:0000256" key="17">
    <source>
        <dbReference type="ARBA" id="ARBA00031026"/>
    </source>
</evidence>
<feature type="active site" description="Proton donor" evidence="19">
    <location>
        <position position="210"/>
    </location>
</feature>
<dbReference type="Gene3D" id="3.30.465.10">
    <property type="match status" value="1"/>
</dbReference>
<dbReference type="GO" id="GO:0071555">
    <property type="term" value="P:cell wall organization"/>
    <property type="evidence" value="ECO:0007669"/>
    <property type="project" value="UniProtKB-KW"/>
</dbReference>
<dbReference type="InterPro" id="IPR006094">
    <property type="entry name" value="Oxid_FAD_bind_N"/>
</dbReference>
<evidence type="ECO:0000256" key="7">
    <source>
        <dbReference type="ARBA" id="ARBA00022490"/>
    </source>
</evidence>
<dbReference type="PANTHER" id="PTHR21071">
    <property type="entry name" value="UDP-N-ACETYLENOLPYRUVOYLGLUCOSAMINE REDUCTASE"/>
    <property type="match status" value="1"/>
</dbReference>
<evidence type="ECO:0000256" key="1">
    <source>
        <dbReference type="ARBA" id="ARBA00001974"/>
    </source>
</evidence>
<dbReference type="PROSITE" id="PS51387">
    <property type="entry name" value="FAD_PCMH"/>
    <property type="match status" value="1"/>
</dbReference>
<dbReference type="NCBIfam" id="TIGR00179">
    <property type="entry name" value="murB"/>
    <property type="match status" value="1"/>
</dbReference>
<dbReference type="InterPro" id="IPR003170">
    <property type="entry name" value="MurB"/>
</dbReference>
<reference evidence="21" key="1">
    <citation type="submission" date="2018-02" db="EMBL/GenBank/DDBJ databases">
        <authorList>
            <person name="Vasarhelyi B.M."/>
            <person name="Deshmukh S."/>
            <person name="Balint B."/>
            <person name="Kukolya J."/>
        </authorList>
    </citation>
    <scope>NUCLEOTIDE SEQUENCE</scope>
    <source>
        <strain evidence="21">KB22</strain>
    </source>
</reference>
<keyword evidence="15 19" id="KW-0131">Cell cycle</keyword>
<protein>
    <recommendedName>
        <fullName evidence="6 19">UDP-N-acetylenolpyruvoylglucosamine reductase</fullName>
        <ecNumber evidence="5 19">1.3.1.98</ecNumber>
    </recommendedName>
    <alternativeName>
        <fullName evidence="17 19">UDP-N-acetylmuramate dehydrogenase</fullName>
    </alternativeName>
</protein>
<dbReference type="GO" id="GO:0005829">
    <property type="term" value="C:cytosol"/>
    <property type="evidence" value="ECO:0007669"/>
    <property type="project" value="TreeGrafter"/>
</dbReference>
<evidence type="ECO:0000256" key="5">
    <source>
        <dbReference type="ARBA" id="ARBA00012518"/>
    </source>
</evidence>
<evidence type="ECO:0000256" key="8">
    <source>
        <dbReference type="ARBA" id="ARBA00022618"/>
    </source>
</evidence>
<dbReference type="EC" id="1.3.1.98" evidence="5 19"/>
<evidence type="ECO:0000256" key="19">
    <source>
        <dbReference type="HAMAP-Rule" id="MF_00037"/>
    </source>
</evidence>
<dbReference type="InterPro" id="IPR036635">
    <property type="entry name" value="MurB_C_sf"/>
</dbReference>
<dbReference type="HAMAP" id="MF_00037">
    <property type="entry name" value="MurB"/>
    <property type="match status" value="1"/>
</dbReference>
<keyword evidence="11 19" id="KW-0521">NADP</keyword>
<organism evidence="21 22">
    <name type="scientific">Sphingobacterium hungaricum</name>
    <dbReference type="NCBI Taxonomy" id="2082723"/>
    <lineage>
        <taxon>Bacteria</taxon>
        <taxon>Pseudomonadati</taxon>
        <taxon>Bacteroidota</taxon>
        <taxon>Sphingobacteriia</taxon>
        <taxon>Sphingobacteriales</taxon>
        <taxon>Sphingobacteriaceae</taxon>
        <taxon>Sphingobacterium</taxon>
    </lineage>
</organism>
<dbReference type="Pfam" id="PF01565">
    <property type="entry name" value="FAD_binding_4"/>
    <property type="match status" value="1"/>
</dbReference>
<evidence type="ECO:0000256" key="14">
    <source>
        <dbReference type="ARBA" id="ARBA00023002"/>
    </source>
</evidence>
<dbReference type="GO" id="GO:0051301">
    <property type="term" value="P:cell division"/>
    <property type="evidence" value="ECO:0007669"/>
    <property type="project" value="UniProtKB-KW"/>
</dbReference>
<dbReference type="Gene3D" id="3.30.43.10">
    <property type="entry name" value="Uridine Diphospho-n-acetylenolpyruvylglucosamine Reductase, domain 2"/>
    <property type="match status" value="1"/>
</dbReference>
<dbReference type="InterPro" id="IPR011601">
    <property type="entry name" value="MurB_C"/>
</dbReference>
<dbReference type="GO" id="GO:0071949">
    <property type="term" value="F:FAD binding"/>
    <property type="evidence" value="ECO:0007669"/>
    <property type="project" value="InterPro"/>
</dbReference>
<accession>A0A928UWS3</accession>
<dbReference type="GO" id="GO:0009252">
    <property type="term" value="P:peptidoglycan biosynthetic process"/>
    <property type="evidence" value="ECO:0007669"/>
    <property type="project" value="UniProtKB-UniRule"/>
</dbReference>
<evidence type="ECO:0000313" key="21">
    <source>
        <dbReference type="EMBL" id="MBE8714127.1"/>
    </source>
</evidence>
<dbReference type="InterPro" id="IPR016169">
    <property type="entry name" value="FAD-bd_PCMH_sub2"/>
</dbReference>
<keyword evidence="7 19" id="KW-0963">Cytoplasm</keyword>
<dbReference type="SUPFAM" id="SSF56194">
    <property type="entry name" value="Uridine diphospho-N-Acetylenolpyruvylglucosamine reductase, MurB, C-terminal domain"/>
    <property type="match status" value="1"/>
</dbReference>